<feature type="region of interest" description="Disordered" evidence="14">
    <location>
        <begin position="972"/>
        <end position="1002"/>
    </location>
</feature>
<protein>
    <recommendedName>
        <fullName evidence="12 13">Inositol hexakisphosphate and diphosphoinositol-pentakisphosphate kinase</fullName>
        <ecNumber evidence="3 13">2.7.4.24</ecNumber>
    </recommendedName>
</protein>
<keyword evidence="5 13" id="KW-0808">Transferase</keyword>
<dbReference type="AlphaFoldDB" id="A0A085MYI3"/>
<evidence type="ECO:0000256" key="10">
    <source>
        <dbReference type="ARBA" id="ARBA00034629"/>
    </source>
</evidence>
<dbReference type="EC" id="2.7.4.24" evidence="3 13"/>
<evidence type="ECO:0000256" key="12">
    <source>
        <dbReference type="ARBA" id="ARBA00071668"/>
    </source>
</evidence>
<reference evidence="17 18" key="1">
    <citation type="journal article" date="2014" name="Nat. Genet.">
        <title>Genome and transcriptome of the porcine whipworm Trichuris suis.</title>
        <authorList>
            <person name="Jex A.R."/>
            <person name="Nejsum P."/>
            <person name="Schwarz E.M."/>
            <person name="Hu L."/>
            <person name="Young N.D."/>
            <person name="Hall R.S."/>
            <person name="Korhonen P.K."/>
            <person name="Liao S."/>
            <person name="Thamsborg S."/>
            <person name="Xia J."/>
            <person name="Xu P."/>
            <person name="Wang S."/>
            <person name="Scheerlinck J.P."/>
            <person name="Hofmann A."/>
            <person name="Sternberg P.W."/>
            <person name="Wang J."/>
            <person name="Gasser R.B."/>
        </authorList>
    </citation>
    <scope>NUCLEOTIDE SEQUENCE [LARGE SCALE GENOMIC DNA]</scope>
    <source>
        <strain evidence="17">DCEP-RM93F</strain>
        <strain evidence="16">DCEP-RM93M</strain>
    </source>
</reference>
<evidence type="ECO:0000256" key="1">
    <source>
        <dbReference type="ARBA" id="ARBA00004514"/>
    </source>
</evidence>
<dbReference type="InterPro" id="IPR000560">
    <property type="entry name" value="His_Pase_clade-2"/>
</dbReference>
<evidence type="ECO:0000256" key="4">
    <source>
        <dbReference type="ARBA" id="ARBA00022490"/>
    </source>
</evidence>
<dbReference type="PANTHER" id="PTHR12750:SF9">
    <property type="entry name" value="INOSITOL HEXAKISPHOSPHATE AND DIPHOSPHOINOSITOL-PENTAKISPHOSPHATE KINASE"/>
    <property type="match status" value="1"/>
</dbReference>
<evidence type="ECO:0000256" key="8">
    <source>
        <dbReference type="ARBA" id="ARBA00022840"/>
    </source>
</evidence>
<comment type="catalytic activity">
    <reaction evidence="9">
        <text>5-diphospho-1D-myo-inositol 1,2,3,4,6-pentakisphosphate + ATP + H(+) = 1,5-bis(diphospho)-1D-myo-inositol 2,3,4,6-tetrakisphosphate + ADP</text>
        <dbReference type="Rhea" id="RHEA:10276"/>
        <dbReference type="ChEBI" id="CHEBI:15378"/>
        <dbReference type="ChEBI" id="CHEBI:30616"/>
        <dbReference type="ChEBI" id="CHEBI:58628"/>
        <dbReference type="ChEBI" id="CHEBI:77983"/>
        <dbReference type="ChEBI" id="CHEBI:456216"/>
        <dbReference type="EC" id="2.7.4.24"/>
    </reaction>
    <physiologicalReaction direction="left-to-right" evidence="9">
        <dbReference type="Rhea" id="RHEA:10277"/>
    </physiologicalReaction>
</comment>
<dbReference type="InterPro" id="IPR040557">
    <property type="entry name" value="VIP1_N"/>
</dbReference>
<evidence type="ECO:0000256" key="2">
    <source>
        <dbReference type="ARBA" id="ARBA00005609"/>
    </source>
</evidence>
<dbReference type="Pfam" id="PF00328">
    <property type="entry name" value="His_Phos_2"/>
    <property type="match status" value="1"/>
</dbReference>
<evidence type="ECO:0000313" key="17">
    <source>
        <dbReference type="EMBL" id="KFD62279.1"/>
    </source>
</evidence>
<name>A0A085MYI3_9BILA</name>
<dbReference type="PROSITE" id="PS00616">
    <property type="entry name" value="HIS_ACID_PHOSPHAT_1"/>
    <property type="match status" value="1"/>
</dbReference>
<dbReference type="GO" id="GO:0005524">
    <property type="term" value="F:ATP binding"/>
    <property type="evidence" value="ECO:0007669"/>
    <property type="project" value="UniProtKB-KW"/>
</dbReference>
<comment type="catalytic activity">
    <reaction evidence="10">
        <text>1D-myo-inositol hexakisphosphate + ATP = 1-diphospho-1D-myo-inositol 2,3,4,5,6-pentakisphosphate + ADP</text>
        <dbReference type="Rhea" id="RHEA:37459"/>
        <dbReference type="ChEBI" id="CHEBI:30616"/>
        <dbReference type="ChEBI" id="CHEBI:58130"/>
        <dbReference type="ChEBI" id="CHEBI:74946"/>
        <dbReference type="ChEBI" id="CHEBI:456216"/>
        <dbReference type="EC" id="2.7.4.24"/>
    </reaction>
    <physiologicalReaction direction="left-to-right" evidence="10">
        <dbReference type="Rhea" id="RHEA:37460"/>
    </physiologicalReaction>
</comment>
<evidence type="ECO:0000256" key="14">
    <source>
        <dbReference type="SAM" id="MobiDB-lite"/>
    </source>
</evidence>
<feature type="compositionally biased region" description="Low complexity" evidence="14">
    <location>
        <begin position="976"/>
        <end position="991"/>
    </location>
</feature>
<evidence type="ECO:0000256" key="11">
    <source>
        <dbReference type="ARBA" id="ARBA00055071"/>
    </source>
</evidence>
<comment type="function">
    <text evidence="11">Bifunctional inositol kinase that acts in concert with the IP6K kinases to synthesize the diphosphate group-containing inositol pyrophosphates diphosphoinositol pentakisphosphate, PP-InsP5, and bis-diphosphoinositol tetrakisphosphate, (PP)2-InsP4. PP-InsP5 and (PP)2-InsP4, also respectively called InsP7 and InsP8, may regulate a variety of cellular processes, including apoptosis, vesicle trafficking, cytoskeletal dynamics, and exocytosis. Phosphorylates inositol hexakisphosphate (InsP6) at position 1 to produce PP-InsP5 which is in turn phosphorylated by IP6Ks to produce (PP)2-InsP4. Alternatively, phosphorylates PP-InsP5 at position 1, produced by IP6Ks from InsP6, to produce (PP)2-InsP4.</text>
</comment>
<feature type="region of interest" description="Disordered" evidence="14">
    <location>
        <begin position="1"/>
        <end position="26"/>
    </location>
</feature>
<keyword evidence="7 13" id="KW-0418">Kinase</keyword>
<evidence type="ECO:0000256" key="3">
    <source>
        <dbReference type="ARBA" id="ARBA00012893"/>
    </source>
</evidence>
<comment type="subcellular location">
    <subcellularLocation>
        <location evidence="1 13">Cytoplasm</location>
        <location evidence="1 13">Cytosol</location>
    </subcellularLocation>
</comment>
<dbReference type="GO" id="GO:0000828">
    <property type="term" value="F:inositol hexakisphosphate kinase activity"/>
    <property type="evidence" value="ECO:0007669"/>
    <property type="project" value="UniProtKB-ARBA"/>
</dbReference>
<dbReference type="Gene3D" id="3.40.50.1240">
    <property type="entry name" value="Phosphoglycerate mutase-like"/>
    <property type="match status" value="1"/>
</dbReference>
<dbReference type="GO" id="GO:0032958">
    <property type="term" value="P:inositol phosphate biosynthetic process"/>
    <property type="evidence" value="ECO:0007669"/>
    <property type="project" value="TreeGrafter"/>
</dbReference>
<dbReference type="GO" id="GO:0016791">
    <property type="term" value="F:phosphatase activity"/>
    <property type="evidence" value="ECO:0007669"/>
    <property type="project" value="UniProtKB-ARBA"/>
</dbReference>
<evidence type="ECO:0000313" key="16">
    <source>
        <dbReference type="EMBL" id="KFD48371.1"/>
    </source>
</evidence>
<dbReference type="Gene3D" id="3.40.50.11950">
    <property type="match status" value="1"/>
</dbReference>
<feature type="compositionally biased region" description="Polar residues" evidence="14">
    <location>
        <begin position="937"/>
        <end position="953"/>
    </location>
</feature>
<feature type="region of interest" description="Disordered" evidence="14">
    <location>
        <begin position="925"/>
        <end position="957"/>
    </location>
</feature>
<dbReference type="InterPro" id="IPR029033">
    <property type="entry name" value="His_PPase_superfam"/>
</dbReference>
<evidence type="ECO:0000256" key="6">
    <source>
        <dbReference type="ARBA" id="ARBA00022741"/>
    </source>
</evidence>
<evidence type="ECO:0000259" key="15">
    <source>
        <dbReference type="Pfam" id="PF18086"/>
    </source>
</evidence>
<dbReference type="Gene3D" id="3.30.470.20">
    <property type="entry name" value="ATP-grasp fold, B domain"/>
    <property type="match status" value="1"/>
</dbReference>
<keyword evidence="4 13" id="KW-0963">Cytoplasm</keyword>
<sequence length="1181" mass="133940">MPESKSPSAQTKLPVTGSLISSRSSSPLSKPVKRIVVAICAMHKKVRSKPMREILTRMRDYYGDKLDIVVFDEQMIISQPVEEWPLCDCFISFHSHGFPISKAIEYIHMRNPYVINDLERQYDLLSRIKVYKILERAYIELPRYTVLLRESENPSECTLIEHEDAIEVNGVNFNKPFVEKPISAEDHNIYIYYPSSAGGGSQRLFRKVDNRSSIYSPESRVRKEGSYIYEEFMPTDGTDVKVYAVGPDYAHAEARKSPALDGKVERDSDGKEIRYPVILSSREKLIARKIVWAFRQTVCGFDLLRANGRSFVCDVNGFSFVKTSTRYYEDSAKILGNMILRYLAPTLHIPWVRPFQLDDPPLVATTYGTVMELRCVLAIIRHGDRTPKQKLKMEVRHQNLFSKYNGFTKSELKLKRPAQLQEVLDIVRHLLSLIRNGSEKTGCITEQRSKLEQIKTVLEMHGHFSGINRKVQMKYQERSKCSRRGSGDLPAEILQGPCLLLIVKWGGELTNAGKIQAEELGKAFRCLYPGGHYGSDSRGLGFLRLHSTYRHDLKMYASEEGRGLLALEGQLPPILVQMVKSANTDGLLDDDKDARMYQTKVKAFLHSFLQQDKELTPEDMEKINPTKSITIQNALRFIRNPRRMCCKIYDMVKKMFDIIKIRRNKSKCDTLYMGENWDLIERRWGKLVKDFRYSKGNIHVFDISKIPDIYDCIKYDLEHNVGILLAIEHMEELYVCSKHMADIVVFQEYGIAAEEKVLIAEGICTPLIRKLRSDLSRCIDGIAEEENATRLDPSKASKDIATPLRHVRTRLYFTSESHIHSLMNLVQFGTLLEPPFDKQWENALKFLSSVTEYNYMAQMVLMLYEDTAKDPRSEDRFHVELHFSPGALPCIQTTHVAGLGYRPKASRNNTEDSLQVKELINALNAVNSSEDTHPKSENGSAKSPRTKTPTANSIGVVAIGVKDNKPITTQELALHSPTRSSSPEPSSSVTSLQADQSSSNRKLFKTVSSPECSTASLCTAAECSLGRKTEGDEQPNYYLNIVAVEEPLGARQYRQNHPGFRRQAVKYLRQQDAKLISTAVISGSFSGSRDATPALMSTAVISRGSSAPDLRKTAQSGSEGERSSYQDITFMVPPLRSLETLHNQLSLNQIDRFFQRIVIQNRLGDDYSDSTSRNTKVTQSL</sequence>
<feature type="compositionally biased region" description="Polar residues" evidence="14">
    <location>
        <begin position="1"/>
        <end position="13"/>
    </location>
</feature>
<dbReference type="EMBL" id="KL363296">
    <property type="protein sequence ID" value="KFD48371.1"/>
    <property type="molecule type" value="Genomic_DNA"/>
</dbReference>
<dbReference type="GO" id="GO:0005829">
    <property type="term" value="C:cytosol"/>
    <property type="evidence" value="ECO:0007669"/>
    <property type="project" value="UniProtKB-SubCell"/>
</dbReference>
<evidence type="ECO:0000256" key="9">
    <source>
        <dbReference type="ARBA" id="ARBA00033696"/>
    </source>
</evidence>
<organism evidence="17">
    <name type="scientific">Trichuris suis</name>
    <name type="common">pig whipworm</name>
    <dbReference type="NCBI Taxonomy" id="68888"/>
    <lineage>
        <taxon>Eukaryota</taxon>
        <taxon>Metazoa</taxon>
        <taxon>Ecdysozoa</taxon>
        <taxon>Nematoda</taxon>
        <taxon>Enoplea</taxon>
        <taxon>Dorylaimia</taxon>
        <taxon>Trichinellida</taxon>
        <taxon>Trichuridae</taxon>
        <taxon>Trichuris</taxon>
    </lineage>
</organism>
<evidence type="ECO:0000256" key="7">
    <source>
        <dbReference type="ARBA" id="ARBA00022777"/>
    </source>
</evidence>
<dbReference type="Pfam" id="PF18086">
    <property type="entry name" value="PPIP5K2_N"/>
    <property type="match status" value="1"/>
</dbReference>
<dbReference type="GO" id="GO:0006020">
    <property type="term" value="P:inositol metabolic process"/>
    <property type="evidence" value="ECO:0007669"/>
    <property type="project" value="TreeGrafter"/>
</dbReference>
<dbReference type="InterPro" id="IPR037446">
    <property type="entry name" value="His_Pase_VIP1"/>
</dbReference>
<dbReference type="FunFam" id="3.30.470.20:FF:000003">
    <property type="entry name" value="Inositol hexakisphosphate and diphosphoinositol-pentakisphosphate kinase"/>
    <property type="match status" value="1"/>
</dbReference>
<evidence type="ECO:0000256" key="5">
    <source>
        <dbReference type="ARBA" id="ARBA00022679"/>
    </source>
</evidence>
<dbReference type="Proteomes" id="UP000030764">
    <property type="component" value="Unassembled WGS sequence"/>
</dbReference>
<dbReference type="EMBL" id="KL367598">
    <property type="protein sequence ID" value="KFD62279.1"/>
    <property type="molecule type" value="Genomic_DNA"/>
</dbReference>
<dbReference type="GO" id="GO:0033857">
    <property type="term" value="F:5-diphosphoinositol pentakisphosphate 1-kinase activity"/>
    <property type="evidence" value="ECO:0007669"/>
    <property type="project" value="TreeGrafter"/>
</dbReference>
<evidence type="ECO:0000256" key="13">
    <source>
        <dbReference type="RuleBase" id="RU365032"/>
    </source>
</evidence>
<proteinExistence type="inferred from homology"/>
<keyword evidence="8 13" id="KW-0067">ATP-binding</keyword>
<dbReference type="Proteomes" id="UP000030758">
    <property type="component" value="Unassembled WGS sequence"/>
</dbReference>
<dbReference type="PANTHER" id="PTHR12750">
    <property type="entry name" value="DIPHOSPHOINOSITOL PENTAKISPHOSPHATE KINASE"/>
    <property type="match status" value="1"/>
</dbReference>
<feature type="compositionally biased region" description="Polar residues" evidence="14">
    <location>
        <begin position="992"/>
        <end position="1002"/>
    </location>
</feature>
<keyword evidence="6 13" id="KW-0547">Nucleotide-binding</keyword>
<accession>A0A085MYI3</accession>
<keyword evidence="18" id="KW-1185">Reference proteome</keyword>
<dbReference type="SUPFAM" id="SSF53254">
    <property type="entry name" value="Phosphoglycerate mutase-like"/>
    <property type="match status" value="1"/>
</dbReference>
<comment type="similarity">
    <text evidence="2 13">Belongs to the histidine acid phosphatase family. VIP1 subfamily.</text>
</comment>
<feature type="region of interest" description="Disordered" evidence="14">
    <location>
        <begin position="1106"/>
        <end position="1125"/>
    </location>
</feature>
<feature type="domain" description="VIP1 N-terminal" evidence="15">
    <location>
        <begin position="35"/>
        <end position="125"/>
    </location>
</feature>
<evidence type="ECO:0000313" key="18">
    <source>
        <dbReference type="Proteomes" id="UP000030764"/>
    </source>
</evidence>
<dbReference type="InterPro" id="IPR033379">
    <property type="entry name" value="Acid_Pase_AS"/>
</dbReference>
<gene>
    <name evidence="16" type="ORF">M513_10783</name>
    <name evidence="17" type="ORF">M514_10783</name>
</gene>
<dbReference type="SUPFAM" id="SSF56059">
    <property type="entry name" value="Glutathione synthetase ATP-binding domain-like"/>
    <property type="match status" value="1"/>
</dbReference>